<evidence type="ECO:0000313" key="1">
    <source>
        <dbReference type="EMBL" id="KAL1254031.1"/>
    </source>
</evidence>
<keyword evidence="2" id="KW-1185">Reference proteome</keyword>
<gene>
    <name evidence="1" type="ORF">QQF64_016260</name>
</gene>
<proteinExistence type="predicted"/>
<sequence>MSGSREEERRKLADIINHWNANRLDLFEISQPTEVSPRSRERAQAARCPDCPCREIHSPSTRDCYRVIVKKRALDLS</sequence>
<organism evidence="1 2">
    <name type="scientific">Cirrhinus molitorella</name>
    <name type="common">mud carp</name>
    <dbReference type="NCBI Taxonomy" id="172907"/>
    <lineage>
        <taxon>Eukaryota</taxon>
        <taxon>Metazoa</taxon>
        <taxon>Chordata</taxon>
        <taxon>Craniata</taxon>
        <taxon>Vertebrata</taxon>
        <taxon>Euteleostomi</taxon>
        <taxon>Actinopterygii</taxon>
        <taxon>Neopterygii</taxon>
        <taxon>Teleostei</taxon>
        <taxon>Ostariophysi</taxon>
        <taxon>Cypriniformes</taxon>
        <taxon>Cyprinidae</taxon>
        <taxon>Labeoninae</taxon>
        <taxon>Labeonini</taxon>
        <taxon>Cirrhinus</taxon>
    </lineage>
</organism>
<reference evidence="1 2" key="1">
    <citation type="submission" date="2023-09" db="EMBL/GenBank/DDBJ databases">
        <authorList>
            <person name="Wang M."/>
        </authorList>
    </citation>
    <scope>NUCLEOTIDE SEQUENCE [LARGE SCALE GENOMIC DNA]</scope>
    <source>
        <strain evidence="1">GT-2023</strain>
        <tissue evidence="1">Liver</tissue>
    </source>
</reference>
<dbReference type="Proteomes" id="UP001558613">
    <property type="component" value="Unassembled WGS sequence"/>
</dbReference>
<protein>
    <submittedName>
        <fullName evidence="1">Uncharacterized protein</fullName>
    </submittedName>
</protein>
<evidence type="ECO:0000313" key="2">
    <source>
        <dbReference type="Proteomes" id="UP001558613"/>
    </source>
</evidence>
<comment type="caution">
    <text evidence="1">The sequence shown here is derived from an EMBL/GenBank/DDBJ whole genome shotgun (WGS) entry which is preliminary data.</text>
</comment>
<accession>A0ABR3LM99</accession>
<dbReference type="EMBL" id="JAYMGO010000020">
    <property type="protein sequence ID" value="KAL1254031.1"/>
    <property type="molecule type" value="Genomic_DNA"/>
</dbReference>
<name>A0ABR3LM99_9TELE</name>